<dbReference type="AlphaFoldDB" id="A0A109K2M7"/>
<dbReference type="PANTHER" id="PTHR21485">
    <property type="entry name" value="HAD SUPERFAMILY MEMBERS CMAS AND KDSC"/>
    <property type="match status" value="1"/>
</dbReference>
<comment type="caution">
    <text evidence="1">The sequence shown here is derived from an EMBL/GenBank/DDBJ whole genome shotgun (WGS) entry which is preliminary data.</text>
</comment>
<organism evidence="1 2">
    <name type="scientific">Rhizobium altiplani</name>
    <dbReference type="NCBI Taxonomy" id="1864509"/>
    <lineage>
        <taxon>Bacteria</taxon>
        <taxon>Pseudomonadati</taxon>
        <taxon>Pseudomonadota</taxon>
        <taxon>Alphaproteobacteria</taxon>
        <taxon>Hyphomicrobiales</taxon>
        <taxon>Rhizobiaceae</taxon>
        <taxon>Rhizobium/Agrobacterium group</taxon>
        <taxon>Rhizobium</taxon>
    </lineage>
</organism>
<dbReference type="Pfam" id="PF02348">
    <property type="entry name" value="CTP_transf_3"/>
    <property type="match status" value="1"/>
</dbReference>
<dbReference type="RefSeq" id="WP_062368514.1">
    <property type="nucleotide sequence ID" value="NZ_LNCD01000011.1"/>
</dbReference>
<name>A0A109K2M7_9HYPH</name>
<dbReference type="PANTHER" id="PTHR21485:SF6">
    <property type="entry name" value="N-ACYLNEURAMINATE CYTIDYLYLTRANSFERASE-RELATED"/>
    <property type="match status" value="1"/>
</dbReference>
<sequence length="233" mass="26244">MRLAVIPARGGSKRIPRKNVRPFFGRPMIAWSILAAQASKCFDRIIVSTDDEEISQIAISEGCDVPFIRPPELSDDHAGTVPVIAHAVEWALENGIQANQICCIYATAPFVDPVDIRRGAEVLDREVCDYVFPVASYDATIQRAIRINGEGKAEMFYPEHYTTRSQDLEHAYHDAAQFYWGTRSAWLERKAIFLADSVPIILPRSRVQDIDTEEDWRYAELMFAVLSGQPKSA</sequence>
<protein>
    <submittedName>
        <fullName evidence="1">Pseudaminic acid cytidylyltransferase</fullName>
    </submittedName>
</protein>
<dbReference type="CDD" id="cd02513">
    <property type="entry name" value="CMP-NeuAc_Synthase"/>
    <property type="match status" value="1"/>
</dbReference>
<dbReference type="EMBL" id="LNCD01000011">
    <property type="protein sequence ID" value="KWV59560.1"/>
    <property type="molecule type" value="Genomic_DNA"/>
</dbReference>
<dbReference type="Gene3D" id="3.90.550.10">
    <property type="entry name" value="Spore Coat Polysaccharide Biosynthesis Protein SpsA, Chain A"/>
    <property type="match status" value="1"/>
</dbReference>
<proteinExistence type="predicted"/>
<keyword evidence="1" id="KW-0808">Transferase</keyword>
<keyword evidence="1" id="KW-0548">Nucleotidyltransferase</keyword>
<evidence type="ECO:0000313" key="2">
    <source>
        <dbReference type="Proteomes" id="UP000068164"/>
    </source>
</evidence>
<dbReference type="InterPro" id="IPR020039">
    <property type="entry name" value="PseF"/>
</dbReference>
<dbReference type="NCBIfam" id="TIGR03584">
    <property type="entry name" value="PseF"/>
    <property type="match status" value="1"/>
</dbReference>
<dbReference type="OrthoDB" id="9805604at2"/>
<dbReference type="Proteomes" id="UP000068164">
    <property type="component" value="Unassembled WGS sequence"/>
</dbReference>
<reference evidence="1 2" key="1">
    <citation type="submission" date="2015-11" db="EMBL/GenBank/DDBJ databases">
        <title>Draft Genome Sequence of the Strain BR 10423 (Rhizobium sp.) isolated from nodules of Mimosa pudica.</title>
        <authorList>
            <person name="Barauna A.C."/>
            <person name="Zilli J.E."/>
            <person name="Simoes-Araujo J.L."/>
            <person name="Reis V.M."/>
            <person name="James E.K."/>
            <person name="Reis F.B.Jr."/>
            <person name="Rouws L.F."/>
            <person name="Passos S.R."/>
            <person name="Gois S.R."/>
        </authorList>
    </citation>
    <scope>NUCLEOTIDE SEQUENCE [LARGE SCALE GENOMIC DNA]</scope>
    <source>
        <strain evidence="1 2">BR10423</strain>
    </source>
</reference>
<dbReference type="SUPFAM" id="SSF53448">
    <property type="entry name" value="Nucleotide-diphospho-sugar transferases"/>
    <property type="match status" value="1"/>
</dbReference>
<dbReference type="InterPro" id="IPR003329">
    <property type="entry name" value="Cytidylyl_trans"/>
</dbReference>
<accession>A0A109K2M7</accession>
<evidence type="ECO:0000313" key="1">
    <source>
        <dbReference type="EMBL" id="KWV59560.1"/>
    </source>
</evidence>
<dbReference type="GO" id="GO:0008781">
    <property type="term" value="F:N-acylneuraminate cytidylyltransferase activity"/>
    <property type="evidence" value="ECO:0007669"/>
    <property type="project" value="TreeGrafter"/>
</dbReference>
<keyword evidence="2" id="KW-1185">Reference proteome</keyword>
<dbReference type="InterPro" id="IPR029044">
    <property type="entry name" value="Nucleotide-diphossugar_trans"/>
</dbReference>
<gene>
    <name evidence="1" type="ORF">AS026_28330</name>
</gene>
<dbReference type="InterPro" id="IPR050793">
    <property type="entry name" value="CMP-NeuNAc_synthase"/>
</dbReference>